<comment type="caution">
    <text evidence="4">The sequence shown here is derived from an EMBL/GenBank/DDBJ whole genome shotgun (WGS) entry which is preliminary data.</text>
</comment>
<keyword evidence="2" id="KW-0812">Transmembrane</keyword>
<feature type="region of interest" description="Disordered" evidence="1">
    <location>
        <begin position="145"/>
        <end position="178"/>
    </location>
</feature>
<feature type="region of interest" description="Disordered" evidence="1">
    <location>
        <begin position="43"/>
        <end position="130"/>
    </location>
</feature>
<reference evidence="5" key="2">
    <citation type="submission" date="2019-10" db="EMBL/GenBank/DDBJ databases">
        <title>A de novo genome assembly of a pear dwarfing rootstock.</title>
        <authorList>
            <person name="Wang F."/>
            <person name="Wang J."/>
            <person name="Li S."/>
            <person name="Zhang Y."/>
            <person name="Fang M."/>
            <person name="Ma L."/>
            <person name="Zhao Y."/>
            <person name="Jiang S."/>
        </authorList>
    </citation>
    <scope>NUCLEOTIDE SEQUENCE [LARGE SCALE GENOMIC DNA]</scope>
</reference>
<dbReference type="Proteomes" id="UP000327157">
    <property type="component" value="Chromosome 7"/>
</dbReference>
<sequence length="468" mass="51546">MDAQGVWIFPPGNQTPLLGVVSHLQLVLELITAVSGLKCQCPTTTEERNASSDSSRSTKKNDAVKHFKLRVVNDNPFSSKPDASPTSKKLKSESSLGKPKLVKAPTKGIALAGPAPRTRSNRASASSGTLKPSEFLDIIEANEEEWSAGETEGNEATKEGKDENSSIEPSSKDDSKAAEDVDLDEVDGFLNDDVLVEVEDTNEVTKLLLACLLHIFACACISILICWNSALDTSYELCYFASLLVLSPEERASIEEWASEAFFSQVDFRGVTVRSRLAKVLGKFFECVGDINVSLVGLSLFMCGLIFKELKLLLNGMEHISPLEFTKHRLLCWRDIISNVAALGVSVGSLVKRLGVLRDIMFGLQLEKEKGVLDQFIKVNKLMCALEFQHKKLKVEKLKLKKLVRGSSKEITACLQLVADQLHASTSSSSSEKWCFELNSLPFLSCALCMIVCTFLTIYFFFLAEREP</sequence>
<dbReference type="EMBL" id="SMOL01000781">
    <property type="protein sequence ID" value="KAB2596018.1"/>
    <property type="molecule type" value="Genomic_DNA"/>
</dbReference>
<feature type="transmembrane region" description="Helical" evidence="2">
    <location>
        <begin position="441"/>
        <end position="464"/>
    </location>
</feature>
<keyword evidence="5" id="KW-1185">Reference proteome</keyword>
<feature type="compositionally biased region" description="Basic and acidic residues" evidence="1">
    <location>
        <begin position="155"/>
        <end position="178"/>
    </location>
</feature>
<protein>
    <submittedName>
        <fullName evidence="4">Uncharacterized protein</fullName>
    </submittedName>
</protein>
<feature type="chain" id="PRO_5024281004" evidence="3">
    <location>
        <begin position="37"/>
        <end position="468"/>
    </location>
</feature>
<feature type="signal peptide" evidence="3">
    <location>
        <begin position="1"/>
        <end position="36"/>
    </location>
</feature>
<evidence type="ECO:0000256" key="2">
    <source>
        <dbReference type="SAM" id="Phobius"/>
    </source>
</evidence>
<feature type="compositionally biased region" description="Polar residues" evidence="1">
    <location>
        <begin position="121"/>
        <end position="130"/>
    </location>
</feature>
<evidence type="ECO:0000313" key="5">
    <source>
        <dbReference type="Proteomes" id="UP000327157"/>
    </source>
</evidence>
<evidence type="ECO:0000313" key="4">
    <source>
        <dbReference type="EMBL" id="KAB2596018.1"/>
    </source>
</evidence>
<organism evidence="4 5">
    <name type="scientific">Pyrus ussuriensis x Pyrus communis</name>
    <dbReference type="NCBI Taxonomy" id="2448454"/>
    <lineage>
        <taxon>Eukaryota</taxon>
        <taxon>Viridiplantae</taxon>
        <taxon>Streptophyta</taxon>
        <taxon>Embryophyta</taxon>
        <taxon>Tracheophyta</taxon>
        <taxon>Spermatophyta</taxon>
        <taxon>Magnoliopsida</taxon>
        <taxon>eudicotyledons</taxon>
        <taxon>Gunneridae</taxon>
        <taxon>Pentapetalae</taxon>
        <taxon>rosids</taxon>
        <taxon>fabids</taxon>
        <taxon>Rosales</taxon>
        <taxon>Rosaceae</taxon>
        <taxon>Amygdaloideae</taxon>
        <taxon>Maleae</taxon>
        <taxon>Pyrus</taxon>
    </lineage>
</organism>
<reference evidence="4 5" key="3">
    <citation type="submission" date="2019-11" db="EMBL/GenBank/DDBJ databases">
        <title>A de novo genome assembly of a pear dwarfing rootstock.</title>
        <authorList>
            <person name="Wang F."/>
            <person name="Wang J."/>
            <person name="Li S."/>
            <person name="Zhang Y."/>
            <person name="Fang M."/>
            <person name="Ma L."/>
            <person name="Zhao Y."/>
            <person name="Jiang S."/>
        </authorList>
    </citation>
    <scope>NUCLEOTIDE SEQUENCE [LARGE SCALE GENOMIC DNA]</scope>
    <source>
        <strain evidence="4">S2</strain>
        <tissue evidence="4">Leaf</tissue>
    </source>
</reference>
<keyword evidence="2" id="KW-1133">Transmembrane helix</keyword>
<reference evidence="4 5" key="1">
    <citation type="submission" date="2019-09" db="EMBL/GenBank/DDBJ databases">
        <authorList>
            <person name="Ou C."/>
        </authorList>
    </citation>
    <scope>NUCLEOTIDE SEQUENCE [LARGE SCALE GENOMIC DNA]</scope>
    <source>
        <strain evidence="4">S2</strain>
        <tissue evidence="4">Leaf</tissue>
    </source>
</reference>
<gene>
    <name evidence="4" type="ORF">D8674_031468</name>
</gene>
<name>A0A5N5EYN1_9ROSA</name>
<dbReference type="AlphaFoldDB" id="A0A5N5EYN1"/>
<accession>A0A5N5EYN1</accession>
<keyword evidence="3" id="KW-0732">Signal</keyword>
<keyword evidence="2" id="KW-0472">Membrane</keyword>
<proteinExistence type="predicted"/>
<evidence type="ECO:0000256" key="3">
    <source>
        <dbReference type="SAM" id="SignalP"/>
    </source>
</evidence>
<evidence type="ECO:0000256" key="1">
    <source>
        <dbReference type="SAM" id="MobiDB-lite"/>
    </source>
</evidence>